<protein>
    <submittedName>
        <fullName evidence="1">Uncharacterized protein</fullName>
    </submittedName>
</protein>
<dbReference type="STRING" id="551991.SAMN05192529_102130"/>
<reference evidence="1 2" key="1">
    <citation type="submission" date="2016-10" db="EMBL/GenBank/DDBJ databases">
        <authorList>
            <person name="de Groot N.N."/>
        </authorList>
    </citation>
    <scope>NUCLEOTIDE SEQUENCE [LARGE SCALE GENOMIC DNA]</scope>
    <source>
        <strain evidence="1 2">Vu-144</strain>
    </source>
</reference>
<dbReference type="AlphaFoldDB" id="A0A1H3W6J6"/>
<accession>A0A1H3W6J6</accession>
<evidence type="ECO:0000313" key="2">
    <source>
        <dbReference type="Proteomes" id="UP000199041"/>
    </source>
</evidence>
<name>A0A1H3W6J6_9BACT</name>
<gene>
    <name evidence="1" type="ORF">SAMN05192529_102130</name>
</gene>
<evidence type="ECO:0000313" key="1">
    <source>
        <dbReference type="EMBL" id="SDZ82044.1"/>
    </source>
</evidence>
<keyword evidence="2" id="KW-1185">Reference proteome</keyword>
<dbReference type="Proteomes" id="UP000199041">
    <property type="component" value="Unassembled WGS sequence"/>
</dbReference>
<dbReference type="EMBL" id="FNQY01000002">
    <property type="protein sequence ID" value="SDZ82044.1"/>
    <property type="molecule type" value="Genomic_DNA"/>
</dbReference>
<organism evidence="1 2">
    <name type="scientific">Arachidicoccus rhizosphaerae</name>
    <dbReference type="NCBI Taxonomy" id="551991"/>
    <lineage>
        <taxon>Bacteria</taxon>
        <taxon>Pseudomonadati</taxon>
        <taxon>Bacteroidota</taxon>
        <taxon>Chitinophagia</taxon>
        <taxon>Chitinophagales</taxon>
        <taxon>Chitinophagaceae</taxon>
        <taxon>Arachidicoccus</taxon>
    </lineage>
</organism>
<sequence length="160" mass="17913">MKYSNLKIPGLLLGIVFCFQPHLSSTGQGTKETIKKAVDSLRTDSVLKAVDSVNCVADSLAELNARVVSNLENVANDLPGKVKALKNNVDKLINKQPDTVAVVKVKTKYIPVPDKADYWKRQREYTDSLAQAKRDSIDKAWKERGFIRKLFGIRPKKSKK</sequence>
<proteinExistence type="predicted"/>
<dbReference type="RefSeq" id="WP_091393076.1">
    <property type="nucleotide sequence ID" value="NZ_FNQY01000002.1"/>
</dbReference>